<proteinExistence type="predicted"/>
<reference evidence="2 3" key="1">
    <citation type="submission" date="2018-03" db="EMBL/GenBank/DDBJ databases">
        <authorList>
            <person name="Keele B.F."/>
        </authorList>
    </citation>
    <scope>NUCLEOTIDE SEQUENCE [LARGE SCALE GENOMIC DNA]</scope>
    <source>
        <strain evidence="2">ZCTH4_d</strain>
    </source>
</reference>
<sequence>MKEGWAGKGSGGRFVLLREPAGVDPGRGGRGPVRARRRKFKRRQKFREQDRPATFRLAKCGKTCRKAEFTGFGNML</sequence>
<organism evidence="2 3">
    <name type="scientific">Caldibacillus debilis</name>
    <dbReference type="NCBI Taxonomy" id="301148"/>
    <lineage>
        <taxon>Bacteria</taxon>
        <taxon>Bacillati</taxon>
        <taxon>Bacillota</taxon>
        <taxon>Bacilli</taxon>
        <taxon>Bacillales</taxon>
        <taxon>Bacillaceae</taxon>
        <taxon>Caldibacillus</taxon>
    </lineage>
</organism>
<accession>A0A3E0JZ08</accession>
<feature type="region of interest" description="Disordered" evidence="1">
    <location>
        <begin position="1"/>
        <end position="49"/>
    </location>
</feature>
<evidence type="ECO:0000313" key="3">
    <source>
        <dbReference type="Proteomes" id="UP000257014"/>
    </source>
</evidence>
<comment type="caution">
    <text evidence="2">The sequence shown here is derived from an EMBL/GenBank/DDBJ whole genome shotgun (WGS) entry which is preliminary data.</text>
</comment>
<dbReference type="Proteomes" id="UP000257014">
    <property type="component" value="Unassembled WGS sequence"/>
</dbReference>
<evidence type="ECO:0000256" key="1">
    <source>
        <dbReference type="SAM" id="MobiDB-lite"/>
    </source>
</evidence>
<protein>
    <submittedName>
        <fullName evidence="2">Uncharacterized protein</fullName>
    </submittedName>
</protein>
<dbReference type="AlphaFoldDB" id="A0A3E0JZ08"/>
<dbReference type="EMBL" id="QEWE01000034">
    <property type="protein sequence ID" value="REJ25140.1"/>
    <property type="molecule type" value="Genomic_DNA"/>
</dbReference>
<feature type="compositionally biased region" description="Basic residues" evidence="1">
    <location>
        <begin position="33"/>
        <end position="45"/>
    </location>
</feature>
<name>A0A3E0JZ08_9BACI</name>
<evidence type="ECO:0000313" key="2">
    <source>
        <dbReference type="EMBL" id="REJ25140.1"/>
    </source>
</evidence>
<feature type="compositionally biased region" description="Gly residues" evidence="1">
    <location>
        <begin position="1"/>
        <end position="12"/>
    </location>
</feature>
<gene>
    <name evidence="2" type="ORF">C6P37_15220</name>
</gene>